<evidence type="ECO:0008006" key="3">
    <source>
        <dbReference type="Google" id="ProtNLM"/>
    </source>
</evidence>
<reference evidence="1" key="1">
    <citation type="submission" date="2021-01" db="EMBL/GenBank/DDBJ databases">
        <authorList>
            <person name="Zahm M."/>
            <person name="Roques C."/>
            <person name="Cabau C."/>
            <person name="Klopp C."/>
            <person name="Donnadieu C."/>
            <person name="Jouanno E."/>
            <person name="Lampietro C."/>
            <person name="Louis A."/>
            <person name="Herpin A."/>
            <person name="Echchiki A."/>
            <person name="Berthelot C."/>
            <person name="Parey E."/>
            <person name="Roest-Crollius H."/>
            <person name="Braasch I."/>
            <person name="Postlethwait J."/>
            <person name="Bobe J."/>
            <person name="Montfort J."/>
            <person name="Bouchez O."/>
            <person name="Begum T."/>
            <person name="Mejri S."/>
            <person name="Adams A."/>
            <person name="Chen W.-J."/>
            <person name="Guiguen Y."/>
        </authorList>
    </citation>
    <scope>NUCLEOTIDE SEQUENCE</scope>
    <source>
        <tissue evidence="1">Blood</tissue>
    </source>
</reference>
<dbReference type="OrthoDB" id="25620at2759"/>
<dbReference type="SUPFAM" id="SSF52540">
    <property type="entry name" value="P-loop containing nucleoside triphosphate hydrolases"/>
    <property type="match status" value="1"/>
</dbReference>
<sequence>MGLEETPIGGIDVDDITNILKGHVPDRYQFNPSSPMHSDTQGYRKSVELQDKIHCVVYVIDACKVAIMSTKMVEKLAAVRKKVNLIGVPQLVLLTKVDEVCPSVAEDLRNVYLSPYIEKKIQEVSVYLGIPVSCVVPVRNYSHELELEHSCDVLLLSAMLQMLRFADNYFDDVYE</sequence>
<dbReference type="InterPro" id="IPR027417">
    <property type="entry name" value="P-loop_NTPase"/>
</dbReference>
<dbReference type="EMBL" id="JAERUA010000013">
    <property type="protein sequence ID" value="KAI1891895.1"/>
    <property type="molecule type" value="Genomic_DNA"/>
</dbReference>
<protein>
    <recommendedName>
        <fullName evidence="3">Interferon-induced protein 44-like</fullName>
    </recommendedName>
</protein>
<dbReference type="GO" id="GO:0006955">
    <property type="term" value="P:immune response"/>
    <property type="evidence" value="ECO:0007669"/>
    <property type="project" value="TreeGrafter"/>
</dbReference>
<evidence type="ECO:0000313" key="1">
    <source>
        <dbReference type="EMBL" id="KAI1891895.1"/>
    </source>
</evidence>
<organism evidence="1 2">
    <name type="scientific">Albula goreensis</name>
    <dbReference type="NCBI Taxonomy" id="1534307"/>
    <lineage>
        <taxon>Eukaryota</taxon>
        <taxon>Metazoa</taxon>
        <taxon>Chordata</taxon>
        <taxon>Craniata</taxon>
        <taxon>Vertebrata</taxon>
        <taxon>Euteleostomi</taxon>
        <taxon>Actinopterygii</taxon>
        <taxon>Neopterygii</taxon>
        <taxon>Teleostei</taxon>
        <taxon>Albuliformes</taxon>
        <taxon>Albulidae</taxon>
        <taxon>Albula</taxon>
    </lineage>
</organism>
<dbReference type="Proteomes" id="UP000829720">
    <property type="component" value="Unassembled WGS sequence"/>
</dbReference>
<name>A0A8T3DBD0_9TELE</name>
<dbReference type="PANTHER" id="PTHR14241:SF19">
    <property type="entry name" value="INTERFERON-INDUCED PROTEIN 44-LIKE ISOFORM X1-RELATED"/>
    <property type="match status" value="1"/>
</dbReference>
<evidence type="ECO:0000313" key="2">
    <source>
        <dbReference type="Proteomes" id="UP000829720"/>
    </source>
</evidence>
<gene>
    <name evidence="1" type="ORF">AGOR_G00148430</name>
</gene>
<dbReference type="AlphaFoldDB" id="A0A8T3DBD0"/>
<accession>A0A8T3DBD0</accession>
<keyword evidence="2" id="KW-1185">Reference proteome</keyword>
<dbReference type="PANTHER" id="PTHR14241">
    <property type="entry name" value="INTERFERON-INDUCED PROTEIN 44"/>
    <property type="match status" value="1"/>
</dbReference>
<comment type="caution">
    <text evidence="1">The sequence shown here is derived from an EMBL/GenBank/DDBJ whole genome shotgun (WGS) entry which is preliminary data.</text>
</comment>
<proteinExistence type="predicted"/>